<protein>
    <recommendedName>
        <fullName evidence="3">BrnT family toxin</fullName>
    </recommendedName>
</protein>
<dbReference type="EMBL" id="FUKJ01000217">
    <property type="protein sequence ID" value="SJM92828.1"/>
    <property type="molecule type" value="Genomic_DNA"/>
</dbReference>
<name>A0A1R4H982_9GAMM</name>
<gene>
    <name evidence="1" type="ORF">CRENPOLYSF2_2940007</name>
</gene>
<dbReference type="RefSeq" id="WP_218780286.1">
    <property type="nucleotide sequence ID" value="NZ_FUKJ01000217.1"/>
</dbReference>
<dbReference type="InterPro" id="IPR007460">
    <property type="entry name" value="BrnT_toxin"/>
</dbReference>
<dbReference type="Proteomes" id="UP000195442">
    <property type="component" value="Unassembled WGS sequence"/>
</dbReference>
<reference evidence="2" key="1">
    <citation type="submission" date="2017-02" db="EMBL/GenBank/DDBJ databases">
        <authorList>
            <person name="Daims H."/>
        </authorList>
    </citation>
    <scope>NUCLEOTIDE SEQUENCE [LARGE SCALE GENOMIC DNA]</scope>
</reference>
<evidence type="ECO:0008006" key="3">
    <source>
        <dbReference type="Google" id="ProtNLM"/>
    </source>
</evidence>
<keyword evidence="2" id="KW-1185">Reference proteome</keyword>
<evidence type="ECO:0000313" key="2">
    <source>
        <dbReference type="Proteomes" id="UP000195442"/>
    </source>
</evidence>
<evidence type="ECO:0000313" key="1">
    <source>
        <dbReference type="EMBL" id="SJM92828.1"/>
    </source>
</evidence>
<dbReference type="AlphaFoldDB" id="A0A1R4H982"/>
<accession>A0A1R4H982</accession>
<organism evidence="1 2">
    <name type="scientific">Crenothrix polyspora</name>
    <dbReference type="NCBI Taxonomy" id="360316"/>
    <lineage>
        <taxon>Bacteria</taxon>
        <taxon>Pseudomonadati</taxon>
        <taxon>Pseudomonadota</taxon>
        <taxon>Gammaproteobacteria</taxon>
        <taxon>Methylococcales</taxon>
        <taxon>Crenotrichaceae</taxon>
        <taxon>Crenothrix</taxon>
    </lineage>
</organism>
<dbReference type="Gene3D" id="3.10.450.530">
    <property type="entry name" value="Ribonuclease toxin, BrnT, of type II toxin-antitoxin system"/>
    <property type="match status" value="1"/>
</dbReference>
<dbReference type="Pfam" id="PF04365">
    <property type="entry name" value="BrnT_toxin"/>
    <property type="match status" value="1"/>
</dbReference>
<proteinExistence type="predicted"/>
<sequence length="66" mass="7904">MKFIWDEPKRISNIDKHGLDFALTHLVFESDTFTFEDNRIVYNERRFITLGLLEGTPVVVVHRNRR</sequence>
<dbReference type="InterPro" id="IPR038573">
    <property type="entry name" value="BrnT_sf"/>
</dbReference>